<keyword evidence="11" id="KW-0695">RNA-directed DNA polymerase</keyword>
<dbReference type="InterPro" id="IPR043128">
    <property type="entry name" value="Rev_trsase/Diguanyl_cyclase"/>
</dbReference>
<evidence type="ECO:0000256" key="1">
    <source>
        <dbReference type="ARBA" id="ARBA00022670"/>
    </source>
</evidence>
<dbReference type="SUPFAM" id="SSF56672">
    <property type="entry name" value="DNA/RNA polymerases"/>
    <property type="match status" value="1"/>
</dbReference>
<dbReference type="GO" id="GO:0003677">
    <property type="term" value="F:DNA binding"/>
    <property type="evidence" value="ECO:0007669"/>
    <property type="project" value="UniProtKB-KW"/>
</dbReference>
<dbReference type="SUPFAM" id="SSF53098">
    <property type="entry name" value="Ribonuclease H-like"/>
    <property type="match status" value="1"/>
</dbReference>
<dbReference type="InterPro" id="IPR041588">
    <property type="entry name" value="Integrase_H2C2"/>
</dbReference>
<dbReference type="GO" id="GO:0004519">
    <property type="term" value="F:endonuclease activity"/>
    <property type="evidence" value="ECO:0007669"/>
    <property type="project" value="UniProtKB-KW"/>
</dbReference>
<dbReference type="PROSITE" id="PS50013">
    <property type="entry name" value="CHROMO_2"/>
    <property type="match status" value="1"/>
</dbReference>
<dbReference type="InterPro" id="IPR036397">
    <property type="entry name" value="RNaseH_sf"/>
</dbReference>
<proteinExistence type="predicted"/>
<feature type="domain" description="Chromo" evidence="15">
    <location>
        <begin position="646"/>
        <end position="689"/>
    </location>
</feature>
<dbReference type="Pfam" id="PF00665">
    <property type="entry name" value="rve"/>
    <property type="match status" value="1"/>
</dbReference>
<keyword evidence="3" id="KW-0548">Nucleotidyltransferase</keyword>
<evidence type="ECO:0000256" key="11">
    <source>
        <dbReference type="ARBA" id="ARBA00022918"/>
    </source>
</evidence>
<reference evidence="17 18" key="2">
    <citation type="journal article" date="2017" name="Nature">
        <title>The Apostasia genome and the evolution of orchids.</title>
        <authorList>
            <person name="Zhang G.Q."/>
            <person name="Liu K.W."/>
            <person name="Li Z."/>
            <person name="Lohaus R."/>
            <person name="Hsiao Y.Y."/>
            <person name="Niu S.C."/>
            <person name="Wang J.Y."/>
            <person name="Lin Y.C."/>
            <person name="Xu Q."/>
            <person name="Chen L.J."/>
            <person name="Yoshida K."/>
            <person name="Fujiwara S."/>
            <person name="Wang Z.W."/>
            <person name="Zhang Y.Q."/>
            <person name="Mitsuda N."/>
            <person name="Wang M."/>
            <person name="Liu G.H."/>
            <person name="Pecoraro L."/>
            <person name="Huang H.X."/>
            <person name="Xiao X.J."/>
            <person name="Lin M."/>
            <person name="Wu X.Y."/>
            <person name="Wu W.L."/>
            <person name="Chen Y.Y."/>
            <person name="Chang S.B."/>
            <person name="Sakamoto S."/>
            <person name="Ohme-Takagi M."/>
            <person name="Yagi M."/>
            <person name="Zeng S.J."/>
            <person name="Shen C.Y."/>
            <person name="Yeh C.M."/>
            <person name="Luo Y.B."/>
            <person name="Tsai W.C."/>
            <person name="Van de Peer Y."/>
            <person name="Liu Z.J."/>
        </authorList>
    </citation>
    <scope>NUCLEOTIDE SEQUENCE [LARGE SCALE GENOMIC DNA]</scope>
    <source>
        <tissue evidence="17">The whole plant</tissue>
    </source>
</reference>
<protein>
    <submittedName>
        <fullName evidence="17">Putative mitochondrial protein</fullName>
    </submittedName>
</protein>
<dbReference type="GO" id="GO:0006508">
    <property type="term" value="P:proteolysis"/>
    <property type="evidence" value="ECO:0007669"/>
    <property type="project" value="UniProtKB-KW"/>
</dbReference>
<dbReference type="InterPro" id="IPR001584">
    <property type="entry name" value="Integrase_cat-core"/>
</dbReference>
<dbReference type="Pfam" id="PF24626">
    <property type="entry name" value="SH3_Tf2-1"/>
    <property type="match status" value="1"/>
</dbReference>
<keyword evidence="18" id="KW-1185">Reference proteome</keyword>
<evidence type="ECO:0000256" key="12">
    <source>
        <dbReference type="ARBA" id="ARBA00022932"/>
    </source>
</evidence>
<dbReference type="GO" id="GO:0004190">
    <property type="term" value="F:aspartic-type endopeptidase activity"/>
    <property type="evidence" value="ECO:0007669"/>
    <property type="project" value="UniProtKB-KW"/>
</dbReference>
<dbReference type="Gene3D" id="3.30.420.10">
    <property type="entry name" value="Ribonuclease H-like superfamily/Ribonuclease H"/>
    <property type="match status" value="1"/>
</dbReference>
<dbReference type="PANTHER" id="PTHR37984">
    <property type="entry name" value="PROTEIN CBG26694"/>
    <property type="match status" value="1"/>
</dbReference>
<keyword evidence="2" id="KW-0808">Transferase</keyword>
<evidence type="ECO:0000256" key="3">
    <source>
        <dbReference type="ARBA" id="ARBA00022695"/>
    </source>
</evidence>
<dbReference type="Pfam" id="PF17917">
    <property type="entry name" value="RT_RNaseH"/>
    <property type="match status" value="1"/>
</dbReference>
<keyword evidence="4" id="KW-0540">Nuclease</keyword>
<dbReference type="GO" id="GO:0006310">
    <property type="term" value="P:DNA recombination"/>
    <property type="evidence" value="ECO:0007669"/>
    <property type="project" value="UniProtKB-KW"/>
</dbReference>
<dbReference type="InterPro" id="IPR012337">
    <property type="entry name" value="RNaseH-like_sf"/>
</dbReference>
<dbReference type="CDD" id="cd00024">
    <property type="entry name" value="CD_CSD"/>
    <property type="match status" value="1"/>
</dbReference>
<dbReference type="CDD" id="cd09274">
    <property type="entry name" value="RNase_HI_RT_Ty3"/>
    <property type="match status" value="1"/>
</dbReference>
<dbReference type="GO" id="GO:0003964">
    <property type="term" value="F:RNA-directed DNA polymerase activity"/>
    <property type="evidence" value="ECO:0007669"/>
    <property type="project" value="UniProtKB-KW"/>
</dbReference>
<dbReference type="FunFam" id="1.10.340.70:FF:000001">
    <property type="entry name" value="Retrovirus-related Pol polyprotein from transposon gypsy-like Protein"/>
    <property type="match status" value="1"/>
</dbReference>
<accession>A0A2I0VQB6</accession>
<gene>
    <name evidence="17" type="ORF">MA16_Dca024153</name>
</gene>
<dbReference type="FunFam" id="3.30.70.270:FF:000020">
    <property type="entry name" value="Transposon Tf2-6 polyprotein-like Protein"/>
    <property type="match status" value="1"/>
</dbReference>
<dbReference type="AlphaFoldDB" id="A0A2I0VQB6"/>
<keyword evidence="8" id="KW-0378">Hydrolase</keyword>
<dbReference type="GO" id="GO:0003887">
    <property type="term" value="F:DNA-directed DNA polymerase activity"/>
    <property type="evidence" value="ECO:0007669"/>
    <property type="project" value="UniProtKB-KW"/>
</dbReference>
<evidence type="ECO:0000256" key="6">
    <source>
        <dbReference type="ARBA" id="ARBA00022750"/>
    </source>
</evidence>
<dbReference type="Gene3D" id="2.40.50.40">
    <property type="match status" value="1"/>
</dbReference>
<organism evidence="17 18">
    <name type="scientific">Dendrobium catenatum</name>
    <dbReference type="NCBI Taxonomy" id="906689"/>
    <lineage>
        <taxon>Eukaryota</taxon>
        <taxon>Viridiplantae</taxon>
        <taxon>Streptophyta</taxon>
        <taxon>Embryophyta</taxon>
        <taxon>Tracheophyta</taxon>
        <taxon>Spermatophyta</taxon>
        <taxon>Magnoliopsida</taxon>
        <taxon>Liliopsida</taxon>
        <taxon>Asparagales</taxon>
        <taxon>Orchidaceae</taxon>
        <taxon>Epidendroideae</taxon>
        <taxon>Malaxideae</taxon>
        <taxon>Dendrobiinae</taxon>
        <taxon>Dendrobium</taxon>
    </lineage>
</organism>
<evidence type="ECO:0000259" key="16">
    <source>
        <dbReference type="PROSITE" id="PS50994"/>
    </source>
</evidence>
<dbReference type="GO" id="GO:0015074">
    <property type="term" value="P:DNA integration"/>
    <property type="evidence" value="ECO:0007669"/>
    <property type="project" value="UniProtKB-KW"/>
</dbReference>
<evidence type="ECO:0000313" key="18">
    <source>
        <dbReference type="Proteomes" id="UP000233837"/>
    </source>
</evidence>
<dbReference type="Pfam" id="PF00385">
    <property type="entry name" value="Chromo"/>
    <property type="match status" value="1"/>
</dbReference>
<dbReference type="InterPro" id="IPR016197">
    <property type="entry name" value="Chromo-like_dom_sf"/>
</dbReference>
<keyword evidence="10" id="KW-0229">DNA integration</keyword>
<keyword evidence="6" id="KW-0064">Aspartyl protease</keyword>
<dbReference type="InterPro" id="IPR056924">
    <property type="entry name" value="SH3_Tf2-1"/>
</dbReference>
<dbReference type="EMBL" id="KZ503328">
    <property type="protein sequence ID" value="PKU65604.1"/>
    <property type="molecule type" value="Genomic_DNA"/>
</dbReference>
<keyword evidence="14" id="KW-0233">DNA recombination</keyword>
<feature type="domain" description="Integrase catalytic" evidence="16">
    <location>
        <begin position="340"/>
        <end position="500"/>
    </location>
</feature>
<dbReference type="InterPro" id="IPR050951">
    <property type="entry name" value="Retrovirus_Pol_polyprotein"/>
</dbReference>
<evidence type="ECO:0000313" key="17">
    <source>
        <dbReference type="EMBL" id="PKU65604.1"/>
    </source>
</evidence>
<sequence>MTSSLTFLGFIVSAEGIKVDPIKIEISEVRGFHGLASFYRRFIRNFSSLIAPITDCLKKGIFRWTPQAEKTFELIKTKMSQAPILSLPNFEIIFEVDCDAFHIGIGAVLSQEGKPVAYFSEKLNESRSKYSTYDLEFYAIVQALNFWRCYLIQREFVLNTDHEALRFLGSQKNLNKRHAKWVSFLQEYTFHIKHKTGVLNKVADALSRRSHLLIIIYPTVTSFEFLKETYASDSDFKDIWEVCLTSGTDPSGQYIIQQGFLFKGSRLCISNNSLREQLVHELHSGGLSGHFGQGKTIALVEEKYFWPHMRKQIARLVKQCKICQAFKGTSQNTGLYTLPIPNKPWEDISMDFILSLPVTARKHDSIFVVVDHFSKMAHFIPCKKTSDASHVADLFFKEIVLLHGVPRTFTSDWDTRFLSHFWRTLWAKLGTTLQFSSAYHPQTDEQTEVVNRSLGNLLRCLAGEKPFQWDLILPQAEFAYNNSVNRTSGKTPFEILYGQSIPHILDRNGLSLPNKVSAEALESFDHIKSIQQQVLEKLRIANVKYKAAADKHRREVVFKEGDKVMAYFRRQRFPVGTFGKLSRKKFGPFQIVKKLGTNAYLLDLPITVRTSPIFNVSDISLYEGNLGDSVDVETLPLSTSTLNKEDQIEDVVDVKITKTRHGEHKKFLVKWSNRPLSDCTWIDAADLKV</sequence>
<dbReference type="InterPro" id="IPR023780">
    <property type="entry name" value="Chromo_domain"/>
</dbReference>
<keyword evidence="9" id="KW-0460">Magnesium</keyword>
<dbReference type="Proteomes" id="UP000233837">
    <property type="component" value="Unassembled WGS sequence"/>
</dbReference>
<evidence type="ECO:0000256" key="2">
    <source>
        <dbReference type="ARBA" id="ARBA00022679"/>
    </source>
</evidence>
<evidence type="ECO:0000256" key="13">
    <source>
        <dbReference type="ARBA" id="ARBA00023125"/>
    </source>
</evidence>
<dbReference type="InterPro" id="IPR000953">
    <property type="entry name" value="Chromo/chromo_shadow_dom"/>
</dbReference>
<evidence type="ECO:0000256" key="10">
    <source>
        <dbReference type="ARBA" id="ARBA00022908"/>
    </source>
</evidence>
<name>A0A2I0VQB6_9ASPA</name>
<keyword evidence="12" id="KW-0239">DNA-directed DNA polymerase</keyword>
<evidence type="ECO:0000256" key="8">
    <source>
        <dbReference type="ARBA" id="ARBA00022801"/>
    </source>
</evidence>
<evidence type="ECO:0000256" key="14">
    <source>
        <dbReference type="ARBA" id="ARBA00023172"/>
    </source>
</evidence>
<dbReference type="Gene3D" id="1.10.340.70">
    <property type="match status" value="1"/>
</dbReference>
<dbReference type="GO" id="GO:0046872">
    <property type="term" value="F:metal ion binding"/>
    <property type="evidence" value="ECO:0007669"/>
    <property type="project" value="UniProtKB-KW"/>
</dbReference>
<dbReference type="PROSITE" id="PS50994">
    <property type="entry name" value="INTEGRASE"/>
    <property type="match status" value="1"/>
</dbReference>
<evidence type="ECO:0000256" key="9">
    <source>
        <dbReference type="ARBA" id="ARBA00022842"/>
    </source>
</evidence>
<dbReference type="Pfam" id="PF17921">
    <property type="entry name" value="Integrase_H2C2"/>
    <property type="match status" value="1"/>
</dbReference>
<keyword evidence="13" id="KW-0238">DNA-binding</keyword>
<evidence type="ECO:0000256" key="7">
    <source>
        <dbReference type="ARBA" id="ARBA00022759"/>
    </source>
</evidence>
<evidence type="ECO:0000256" key="5">
    <source>
        <dbReference type="ARBA" id="ARBA00022723"/>
    </source>
</evidence>
<keyword evidence="5" id="KW-0479">Metal-binding</keyword>
<reference evidence="17 18" key="1">
    <citation type="journal article" date="2016" name="Sci. Rep.">
        <title>The Dendrobium catenatum Lindl. genome sequence provides insights into polysaccharide synthase, floral development and adaptive evolution.</title>
        <authorList>
            <person name="Zhang G.Q."/>
            <person name="Xu Q."/>
            <person name="Bian C."/>
            <person name="Tsai W.C."/>
            <person name="Yeh C.M."/>
            <person name="Liu K.W."/>
            <person name="Yoshida K."/>
            <person name="Zhang L.S."/>
            <person name="Chang S.B."/>
            <person name="Chen F."/>
            <person name="Shi Y."/>
            <person name="Su Y.Y."/>
            <person name="Zhang Y.Q."/>
            <person name="Chen L.J."/>
            <person name="Yin Y."/>
            <person name="Lin M."/>
            <person name="Huang H."/>
            <person name="Deng H."/>
            <person name="Wang Z.W."/>
            <person name="Zhu S.L."/>
            <person name="Zhao X."/>
            <person name="Deng C."/>
            <person name="Niu S.C."/>
            <person name="Huang J."/>
            <person name="Wang M."/>
            <person name="Liu G.H."/>
            <person name="Yang H.J."/>
            <person name="Xiao X.J."/>
            <person name="Hsiao Y.Y."/>
            <person name="Wu W.L."/>
            <person name="Chen Y.Y."/>
            <person name="Mitsuda N."/>
            <person name="Ohme-Takagi M."/>
            <person name="Luo Y.B."/>
            <person name="Van de Peer Y."/>
            <person name="Liu Z.J."/>
        </authorList>
    </citation>
    <scope>NUCLEOTIDE SEQUENCE [LARGE SCALE GENOMIC DNA]</scope>
    <source>
        <tissue evidence="17">The whole plant</tissue>
    </source>
</reference>
<keyword evidence="1" id="KW-0645">Protease</keyword>
<evidence type="ECO:0000259" key="15">
    <source>
        <dbReference type="PROSITE" id="PS50013"/>
    </source>
</evidence>
<dbReference type="InterPro" id="IPR041373">
    <property type="entry name" value="RT_RNaseH"/>
</dbReference>
<evidence type="ECO:0000256" key="4">
    <source>
        <dbReference type="ARBA" id="ARBA00022722"/>
    </source>
</evidence>
<keyword evidence="7" id="KW-0255">Endonuclease</keyword>
<dbReference type="SUPFAM" id="SSF54160">
    <property type="entry name" value="Chromo domain-like"/>
    <property type="match status" value="1"/>
</dbReference>
<dbReference type="InterPro" id="IPR043502">
    <property type="entry name" value="DNA/RNA_pol_sf"/>
</dbReference>
<dbReference type="PANTHER" id="PTHR37984:SF5">
    <property type="entry name" value="PROTEIN NYNRIN-LIKE"/>
    <property type="match status" value="1"/>
</dbReference>
<dbReference type="Gene3D" id="3.30.70.270">
    <property type="match status" value="1"/>
</dbReference>